<organism evidence="1">
    <name type="scientific">Salmonella enterica I</name>
    <dbReference type="NCBI Taxonomy" id="59201"/>
    <lineage>
        <taxon>Bacteria</taxon>
        <taxon>Pseudomonadati</taxon>
        <taxon>Pseudomonadota</taxon>
        <taxon>Gammaproteobacteria</taxon>
        <taxon>Enterobacterales</taxon>
        <taxon>Enterobacteriaceae</taxon>
        <taxon>Salmonella</taxon>
    </lineage>
</organism>
<reference evidence="1" key="1">
    <citation type="journal article" date="2018" name="Genome Biol.">
        <title>SKESA: strategic k-mer extension for scrupulous assemblies.</title>
        <authorList>
            <person name="Souvorov A."/>
            <person name="Agarwala R."/>
            <person name="Lipman D.J."/>
        </authorList>
    </citation>
    <scope>NUCLEOTIDE SEQUENCE</scope>
    <source>
        <strain evidence="1">Salmonella enterica</strain>
    </source>
</reference>
<dbReference type="EMBL" id="CP033384">
    <property type="protein sequence ID" value="QNB05300.1"/>
    <property type="molecule type" value="Genomic_DNA"/>
</dbReference>
<accession>A0A3U4W998</accession>
<dbReference type="AlphaFoldDB" id="A0A3U4W998"/>
<proteinExistence type="predicted"/>
<evidence type="ECO:0000313" key="2">
    <source>
        <dbReference type="EMBL" id="QNB05300.1"/>
    </source>
</evidence>
<name>A0A3U4W998_SALET</name>
<evidence type="ECO:0000313" key="1">
    <source>
        <dbReference type="EMBL" id="HAB2269545.1"/>
    </source>
</evidence>
<sequence>MKVQNIITSKETHNVTAKTNLGYLIACCGVVKFHVWEMDNEYFPAVEDQGGLVVNMNQLPINFGDIELVKIRQYLPPEIDMEGDCVLIKPKEGQPLYEVEEVSFYYRDIQMLYDGQHLRAATKDSEVWNCMCCKDSDIERTGTDIKKVQAALRHIRKLIM</sequence>
<dbReference type="RefSeq" id="WP_051129178.1">
    <property type="nucleotide sequence ID" value="NZ_CP033384.2"/>
</dbReference>
<gene>
    <name evidence="2" type="ORF">ECB86_25540</name>
    <name evidence="1" type="ORF">GB338_00710</name>
</gene>
<dbReference type="EMBL" id="DAAGAO010000001">
    <property type="protein sequence ID" value="HAB2269545.1"/>
    <property type="molecule type" value="Genomic_DNA"/>
</dbReference>
<protein>
    <submittedName>
        <fullName evidence="1">Uncharacterized protein</fullName>
    </submittedName>
</protein>
<reference evidence="1" key="2">
    <citation type="submission" date="2019-10" db="EMBL/GenBank/DDBJ databases">
        <authorList>
            <consortium name="NCBI Pathogen Detection Project"/>
        </authorList>
    </citation>
    <scope>NUCLEOTIDE SEQUENCE</scope>
    <source>
        <strain evidence="1">Salmonella enterica</strain>
    </source>
</reference>
<reference evidence="2" key="3">
    <citation type="submission" date="2020-08" db="EMBL/GenBank/DDBJ databases">
        <authorList>
            <person name="Hu Y."/>
            <person name="Nguyen S.V."/>
            <person name="Li F."/>
            <person name="Fanning S."/>
        </authorList>
    </citation>
    <scope>NUCLEOTIDE SEQUENCE</scope>
    <source>
        <strain evidence="2">CFSA300</strain>
    </source>
</reference>